<keyword evidence="1" id="KW-0812">Transmembrane</keyword>
<dbReference type="EMBL" id="JANBPK010001037">
    <property type="protein sequence ID" value="KAJ2927154.1"/>
    <property type="molecule type" value="Genomic_DNA"/>
</dbReference>
<dbReference type="AlphaFoldDB" id="A0A9W8J499"/>
<accession>A0A9W8J499</accession>
<feature type="transmembrane region" description="Helical" evidence="1">
    <location>
        <begin position="147"/>
        <end position="165"/>
    </location>
</feature>
<reference evidence="3" key="1">
    <citation type="submission" date="2022-06" db="EMBL/GenBank/DDBJ databases">
        <title>Genome Sequence of Candolleomyces eurysporus.</title>
        <authorList>
            <person name="Buettner E."/>
        </authorList>
    </citation>
    <scope>NUCLEOTIDE SEQUENCE</scope>
    <source>
        <strain evidence="3">VTCC 930004</strain>
    </source>
</reference>
<proteinExistence type="predicted"/>
<evidence type="ECO:0000313" key="4">
    <source>
        <dbReference type="Proteomes" id="UP001140091"/>
    </source>
</evidence>
<name>A0A9W8J499_9AGAR</name>
<gene>
    <name evidence="3" type="ORF">H1R20_g9901</name>
</gene>
<feature type="signal peptide" evidence="2">
    <location>
        <begin position="1"/>
        <end position="19"/>
    </location>
</feature>
<keyword evidence="1" id="KW-1133">Transmembrane helix</keyword>
<organism evidence="3 4">
    <name type="scientific">Candolleomyces eurysporus</name>
    <dbReference type="NCBI Taxonomy" id="2828524"/>
    <lineage>
        <taxon>Eukaryota</taxon>
        <taxon>Fungi</taxon>
        <taxon>Dikarya</taxon>
        <taxon>Basidiomycota</taxon>
        <taxon>Agaricomycotina</taxon>
        <taxon>Agaricomycetes</taxon>
        <taxon>Agaricomycetidae</taxon>
        <taxon>Agaricales</taxon>
        <taxon>Agaricineae</taxon>
        <taxon>Psathyrellaceae</taxon>
        <taxon>Candolleomyces</taxon>
    </lineage>
</organism>
<keyword evidence="1" id="KW-0472">Membrane</keyword>
<feature type="chain" id="PRO_5040778402" evidence="2">
    <location>
        <begin position="20"/>
        <end position="166"/>
    </location>
</feature>
<comment type="caution">
    <text evidence="3">The sequence shown here is derived from an EMBL/GenBank/DDBJ whole genome shotgun (WGS) entry which is preliminary data.</text>
</comment>
<dbReference type="OrthoDB" id="4095724at2759"/>
<evidence type="ECO:0000313" key="3">
    <source>
        <dbReference type="EMBL" id="KAJ2927154.1"/>
    </source>
</evidence>
<keyword evidence="4" id="KW-1185">Reference proteome</keyword>
<dbReference type="Proteomes" id="UP001140091">
    <property type="component" value="Unassembled WGS sequence"/>
</dbReference>
<evidence type="ECO:0000256" key="2">
    <source>
        <dbReference type="SAM" id="SignalP"/>
    </source>
</evidence>
<sequence>MHARYIAALLVASAASAFASPNPAALQARQGDIVSDIVDGATSIFDSATSRAADVGDAVTSRAGDVGDAITSHAAGAFQTVTSVVDGGVHTVISAGGEVFTLATSGAGVATTVLGSVFTAATGAAGAQITGNSDNAAQSLLQVRSTLLAGAATVIGSALLGAFVIF</sequence>
<feature type="non-terminal residue" evidence="3">
    <location>
        <position position="166"/>
    </location>
</feature>
<evidence type="ECO:0000256" key="1">
    <source>
        <dbReference type="SAM" id="Phobius"/>
    </source>
</evidence>
<protein>
    <submittedName>
        <fullName evidence="3">Uncharacterized protein</fullName>
    </submittedName>
</protein>
<keyword evidence="2" id="KW-0732">Signal</keyword>